<dbReference type="AlphaFoldDB" id="A0A0C2IU24"/>
<accession>A0A0C2IU24</accession>
<dbReference type="OrthoDB" id="2129069at2759"/>
<dbReference type="GeneID" id="63681200"/>
<organism evidence="1 2">
    <name type="scientific">Sporothrix brasiliensis 5110</name>
    <dbReference type="NCBI Taxonomy" id="1398154"/>
    <lineage>
        <taxon>Eukaryota</taxon>
        <taxon>Fungi</taxon>
        <taxon>Dikarya</taxon>
        <taxon>Ascomycota</taxon>
        <taxon>Pezizomycotina</taxon>
        <taxon>Sordariomycetes</taxon>
        <taxon>Sordariomycetidae</taxon>
        <taxon>Ophiostomatales</taxon>
        <taxon>Ophiostomataceae</taxon>
        <taxon>Sporothrix</taxon>
    </lineage>
</organism>
<protein>
    <submittedName>
        <fullName evidence="1">Uncharacterized protein</fullName>
    </submittedName>
</protein>
<reference evidence="1 2" key="1">
    <citation type="journal article" date="2014" name="BMC Genomics">
        <title>Comparative genomics of the major fungal agents of human and animal Sporotrichosis: Sporothrix schenckii and Sporothrix brasiliensis.</title>
        <authorList>
            <person name="Teixeira M.M."/>
            <person name="de Almeida L.G."/>
            <person name="Kubitschek-Barreira P."/>
            <person name="Alves F.L."/>
            <person name="Kioshima E.S."/>
            <person name="Abadio A.K."/>
            <person name="Fernandes L."/>
            <person name="Derengowski L.S."/>
            <person name="Ferreira K.S."/>
            <person name="Souza R.C."/>
            <person name="Ruiz J.C."/>
            <person name="de Andrade N.C."/>
            <person name="Paes H.C."/>
            <person name="Nicola A.M."/>
            <person name="Albuquerque P."/>
            <person name="Gerber A.L."/>
            <person name="Martins V.P."/>
            <person name="Peconick L.D."/>
            <person name="Neto A.V."/>
            <person name="Chaucanez C.B."/>
            <person name="Silva P.A."/>
            <person name="Cunha O.L."/>
            <person name="de Oliveira F.F."/>
            <person name="dos Santos T.C."/>
            <person name="Barros A.L."/>
            <person name="Soares M.A."/>
            <person name="de Oliveira L.M."/>
            <person name="Marini M.M."/>
            <person name="Villalobos-Duno H."/>
            <person name="Cunha M.M."/>
            <person name="de Hoog S."/>
            <person name="da Silveira J.F."/>
            <person name="Henrissat B."/>
            <person name="Nino-Vega G.A."/>
            <person name="Cisalpino P.S."/>
            <person name="Mora-Montes H.M."/>
            <person name="Almeida S.R."/>
            <person name="Stajich J.E."/>
            <person name="Lopes-Bezerra L.M."/>
            <person name="Vasconcelos A.T."/>
            <person name="Felipe M.S."/>
        </authorList>
    </citation>
    <scope>NUCLEOTIDE SEQUENCE [LARGE SCALE GENOMIC DNA]</scope>
    <source>
        <strain evidence="1 2">5110</strain>
    </source>
</reference>
<name>A0A0C2IU24_9PEZI</name>
<dbReference type="VEuPathDB" id="FungiDB:SPBR_08029"/>
<keyword evidence="2" id="KW-1185">Reference proteome</keyword>
<gene>
    <name evidence="1" type="ORF">SPBR_08029</name>
</gene>
<comment type="caution">
    <text evidence="1">The sequence shown here is derived from an EMBL/GenBank/DDBJ whole genome shotgun (WGS) entry which is preliminary data.</text>
</comment>
<dbReference type="HOGENOM" id="CLU_2528934_0_0_1"/>
<dbReference type="EMBL" id="AWTV01000009">
    <property type="protein sequence ID" value="KIH88497.1"/>
    <property type="molecule type" value="Genomic_DNA"/>
</dbReference>
<dbReference type="RefSeq" id="XP_040616507.1">
    <property type="nucleotide sequence ID" value="XM_040766279.1"/>
</dbReference>
<sequence length="84" mass="9175">MPSRFDQDNHNNTLQNLVRMYFGVSLPLSADGAKQLIAATAESAKRPETTLQDVIRFCSDLGGRSPHQLADILGAEDASRLADF</sequence>
<dbReference type="Proteomes" id="UP000031575">
    <property type="component" value="Unassembled WGS sequence"/>
</dbReference>
<proteinExistence type="predicted"/>
<evidence type="ECO:0000313" key="2">
    <source>
        <dbReference type="Proteomes" id="UP000031575"/>
    </source>
</evidence>
<evidence type="ECO:0000313" key="1">
    <source>
        <dbReference type="EMBL" id="KIH88497.1"/>
    </source>
</evidence>